<evidence type="ECO:0000313" key="1">
    <source>
        <dbReference type="EMBL" id="KAJ7521634.1"/>
    </source>
</evidence>
<comment type="caution">
    <text evidence="1">The sequence shown here is derived from an EMBL/GenBank/DDBJ whole genome shotgun (WGS) entry which is preliminary data.</text>
</comment>
<evidence type="ECO:0000313" key="2">
    <source>
        <dbReference type="Proteomes" id="UP001162992"/>
    </source>
</evidence>
<dbReference type="EMBL" id="CM055110">
    <property type="protein sequence ID" value="KAJ7521634.1"/>
    <property type="molecule type" value="Genomic_DNA"/>
</dbReference>
<dbReference type="Proteomes" id="UP001162992">
    <property type="component" value="Chromosome 19"/>
</dbReference>
<organism evidence="1 2">
    <name type="scientific">Diphasiastrum complanatum</name>
    <name type="common">Issler's clubmoss</name>
    <name type="synonym">Lycopodium complanatum</name>
    <dbReference type="NCBI Taxonomy" id="34168"/>
    <lineage>
        <taxon>Eukaryota</taxon>
        <taxon>Viridiplantae</taxon>
        <taxon>Streptophyta</taxon>
        <taxon>Embryophyta</taxon>
        <taxon>Tracheophyta</taxon>
        <taxon>Lycopodiopsida</taxon>
        <taxon>Lycopodiales</taxon>
        <taxon>Lycopodiaceae</taxon>
        <taxon>Lycopodioideae</taxon>
        <taxon>Diphasiastrum</taxon>
    </lineage>
</organism>
<accession>A0ACC2AX68</accession>
<keyword evidence="2" id="KW-1185">Reference proteome</keyword>
<gene>
    <name evidence="1" type="ORF">O6H91_19G062100</name>
</gene>
<name>A0ACC2AX68_DIPCM</name>
<proteinExistence type="predicted"/>
<sequence length="276" mass="31514">MARCKSALRWKRFNLTAAYSHTNGPDSGKSQCSCHSVVSDADSVDVIHQVAEASSGISSSNAHMARAKACHETSGRRRTCYLALRTVKHAMKPTNTHKSNIERAVWTEAKHRSYLNSMEEEFLRHFIDKDRYAVQRSVNMVHHEDYSDDDCVESLPTEAPSCFETCEKAFGSWNRPSQHPVQKIPDLCTSKSKLVASVWVKESNLKLCRNEGEHRIEKCSDFLAGDHQGQTKKRAAPTEEKFLDLELRLGDFRTRLFRQFNTQRLCLEEDSYCNPK</sequence>
<protein>
    <submittedName>
        <fullName evidence="1">Uncharacterized protein</fullName>
    </submittedName>
</protein>
<reference evidence="2" key="1">
    <citation type="journal article" date="2024" name="Proc. Natl. Acad. Sci. U.S.A.">
        <title>Extraordinary preservation of gene collinearity over three hundred million years revealed in homosporous lycophytes.</title>
        <authorList>
            <person name="Li C."/>
            <person name="Wickell D."/>
            <person name="Kuo L.Y."/>
            <person name="Chen X."/>
            <person name="Nie B."/>
            <person name="Liao X."/>
            <person name="Peng D."/>
            <person name="Ji J."/>
            <person name="Jenkins J."/>
            <person name="Williams M."/>
            <person name="Shu S."/>
            <person name="Plott C."/>
            <person name="Barry K."/>
            <person name="Rajasekar S."/>
            <person name="Grimwood J."/>
            <person name="Han X."/>
            <person name="Sun S."/>
            <person name="Hou Z."/>
            <person name="He W."/>
            <person name="Dai G."/>
            <person name="Sun C."/>
            <person name="Schmutz J."/>
            <person name="Leebens-Mack J.H."/>
            <person name="Li F.W."/>
            <person name="Wang L."/>
        </authorList>
    </citation>
    <scope>NUCLEOTIDE SEQUENCE [LARGE SCALE GENOMIC DNA]</scope>
    <source>
        <strain evidence="2">cv. PW_Plant_1</strain>
    </source>
</reference>